<dbReference type="OMA" id="PMPIAAW"/>
<evidence type="ECO:0000313" key="12">
    <source>
        <dbReference type="Proteomes" id="UP000324907"/>
    </source>
</evidence>
<comment type="caution">
    <text evidence="10">The sequence shown here is derived from an EMBL/GenBank/DDBJ whole genome shotgun (WGS) entry which is preliminary data.</text>
</comment>
<dbReference type="Pfam" id="PF00171">
    <property type="entry name" value="Aldedh"/>
    <property type="match status" value="1"/>
</dbReference>
<evidence type="ECO:0000256" key="4">
    <source>
        <dbReference type="ARBA" id="ARBA00037921"/>
    </source>
</evidence>
<evidence type="ECO:0000313" key="11">
    <source>
        <dbReference type="Proteomes" id="UP000323011"/>
    </source>
</evidence>
<keyword evidence="11" id="KW-1185">Reference proteome</keyword>
<dbReference type="EMBL" id="VLTL01000027">
    <property type="protein sequence ID" value="KAA0168728.1"/>
    <property type="molecule type" value="Genomic_DNA"/>
</dbReference>
<evidence type="ECO:0000256" key="6">
    <source>
        <dbReference type="RuleBase" id="RU003345"/>
    </source>
</evidence>
<feature type="active site" evidence="5">
    <location>
        <position position="262"/>
    </location>
</feature>
<dbReference type="InterPro" id="IPR015590">
    <property type="entry name" value="Aldehyde_DH_dom"/>
</dbReference>
<protein>
    <recommendedName>
        <fullName evidence="7">Aldehyde dehydrogenase domain-containing protein</fullName>
    </recommendedName>
</protein>
<evidence type="ECO:0000313" key="10">
    <source>
        <dbReference type="EMBL" id="KAA0168728.1"/>
    </source>
</evidence>
<dbReference type="InterPro" id="IPR016162">
    <property type="entry name" value="Ald_DH_N"/>
</dbReference>
<evidence type="ECO:0000313" key="13">
    <source>
        <dbReference type="Proteomes" id="UP000325113"/>
    </source>
</evidence>
<dbReference type="GO" id="GO:0016620">
    <property type="term" value="F:oxidoreductase activity, acting on the aldehyde or oxo group of donors, NAD or NADP as acceptor"/>
    <property type="evidence" value="ECO:0007669"/>
    <property type="project" value="InterPro"/>
</dbReference>
<dbReference type="FunFam" id="3.40.605.10:FF:000007">
    <property type="entry name" value="NAD/NADP-dependent betaine aldehyde dehydrogenase"/>
    <property type="match status" value="1"/>
</dbReference>
<dbReference type="PROSITE" id="PS00070">
    <property type="entry name" value="ALDEHYDE_DEHYDR_CYS"/>
    <property type="match status" value="1"/>
</dbReference>
<dbReference type="Proteomes" id="UP000325113">
    <property type="component" value="Unassembled WGS sequence"/>
</dbReference>
<dbReference type="EMBL" id="VLTN01000018">
    <property type="protein sequence ID" value="KAA0152897.1"/>
    <property type="molecule type" value="Genomic_DNA"/>
</dbReference>
<evidence type="ECO:0000313" key="8">
    <source>
        <dbReference type="EMBL" id="KAA0152897.1"/>
    </source>
</evidence>
<name>A0A5A8DTY9_CAFRO</name>
<dbReference type="InterPro" id="IPR029510">
    <property type="entry name" value="Ald_DH_CS_GLU"/>
</dbReference>
<dbReference type="Gene3D" id="3.40.309.10">
    <property type="entry name" value="Aldehyde Dehydrogenase, Chain A, domain 2"/>
    <property type="match status" value="1"/>
</dbReference>
<evidence type="ECO:0000256" key="3">
    <source>
        <dbReference type="ARBA" id="ARBA00023027"/>
    </source>
</evidence>
<dbReference type="InterPro" id="IPR016161">
    <property type="entry name" value="Ald_DH/histidinol_DH"/>
</dbReference>
<gene>
    <name evidence="10" type="ORF">FNF28_02465</name>
    <name evidence="8" type="ORF">FNF29_03421</name>
    <name evidence="9" type="ORF">FNF31_02480</name>
</gene>
<dbReference type="SUPFAM" id="SSF53720">
    <property type="entry name" value="ALDH-like"/>
    <property type="match status" value="1"/>
</dbReference>
<accession>A0A5A8DTY9</accession>
<dbReference type="FunFam" id="3.40.309.10:FF:000012">
    <property type="entry name" value="Betaine aldehyde dehydrogenase"/>
    <property type="match status" value="1"/>
</dbReference>
<dbReference type="InterPro" id="IPR016160">
    <property type="entry name" value="Ald_DH_CS_CYS"/>
</dbReference>
<evidence type="ECO:0000259" key="7">
    <source>
        <dbReference type="Pfam" id="PF00171"/>
    </source>
</evidence>
<dbReference type="PROSITE" id="PS00687">
    <property type="entry name" value="ALDEHYDE_DEHYDR_GLU"/>
    <property type="match status" value="1"/>
</dbReference>
<sequence length="506" mass="52849">MLRGQAALDAARKLLRTEAFIEGRFVKPLGGRILTIANPANSSDTLVSGRCGMTEVGVAVASARSAFEGWSTTDPEARAAVLDQAAALIEEQTPQLAALESLNTGKPLREAEGDMSECVSAFRHSAGFARALVTEAPQRHLPDVALDGTLVKEPLGVVAGVCPWNYPAMMAAWKIAPALAAGCSIVVKPSELSPYTTLALASVLQQAGLPDGCVSVLPGAGDVGAALAEHPDVDKVSFTGSVPTGAAVMRSASGGAKAVTLELGGKSPAIVTSSADLDRTVEWLLFGAFWNCGQICSATSRILVARELQAELTERLVTEARALTVGGPFGDGCHDMGPLISGAQLDKVRGFLRVAVAEGNSIACGGATPDDLHHGFFMAPTVVTGVKPGDTLWSEEVFGPVVSITPFATTDEAVEMANDSRFGLAAAVFSEDDAEMRAISKRIRAGTVWENCNQPVSPSMPWGGYKMSGLGREMGAGALDPFMEAKVLMHQPKATAKPLGWFSRFR</sequence>
<evidence type="ECO:0000256" key="5">
    <source>
        <dbReference type="PROSITE-ProRule" id="PRU10007"/>
    </source>
</evidence>
<dbReference type="Proteomes" id="UP000324907">
    <property type="component" value="Unassembled WGS sequence"/>
</dbReference>
<evidence type="ECO:0000256" key="2">
    <source>
        <dbReference type="ARBA" id="ARBA00023002"/>
    </source>
</evidence>
<feature type="domain" description="Aldehyde dehydrogenase" evidence="7">
    <location>
        <begin position="34"/>
        <end position="487"/>
    </location>
</feature>
<reference evidence="11 12" key="1">
    <citation type="submission" date="2019-07" db="EMBL/GenBank/DDBJ databases">
        <title>Genomes of Cafeteria roenbergensis.</title>
        <authorList>
            <person name="Fischer M.G."/>
            <person name="Hackl T."/>
            <person name="Roman M."/>
        </authorList>
    </citation>
    <scope>NUCLEOTIDE SEQUENCE [LARGE SCALE GENOMIC DNA]</scope>
    <source>
        <strain evidence="8 11">BVI</strain>
        <strain evidence="9 13">Cflag</strain>
        <strain evidence="10 12">RCC970-E3</strain>
    </source>
</reference>
<dbReference type="EMBL" id="VLTM01000018">
    <property type="protein sequence ID" value="KAA0164244.1"/>
    <property type="molecule type" value="Genomic_DNA"/>
</dbReference>
<evidence type="ECO:0000256" key="1">
    <source>
        <dbReference type="ARBA" id="ARBA00009986"/>
    </source>
</evidence>
<dbReference type="PANTHER" id="PTHR43860:SF2">
    <property type="entry name" value="BETAINE ALDEHYDE DEHYDROGENASE-RELATED"/>
    <property type="match status" value="1"/>
</dbReference>
<dbReference type="Proteomes" id="UP000323011">
    <property type="component" value="Unassembled WGS sequence"/>
</dbReference>
<organism evidence="10 12">
    <name type="scientific">Cafeteria roenbergensis</name>
    <name type="common">Marine flagellate</name>
    <dbReference type="NCBI Taxonomy" id="33653"/>
    <lineage>
        <taxon>Eukaryota</taxon>
        <taxon>Sar</taxon>
        <taxon>Stramenopiles</taxon>
        <taxon>Bigyra</taxon>
        <taxon>Opalozoa</taxon>
        <taxon>Bicosoecida</taxon>
        <taxon>Cafeteriaceae</taxon>
        <taxon>Cafeteria</taxon>
    </lineage>
</organism>
<proteinExistence type="inferred from homology"/>
<comment type="similarity">
    <text evidence="1 6">Belongs to the aldehyde dehydrogenase family.</text>
</comment>
<keyword evidence="3" id="KW-0520">NAD</keyword>
<dbReference type="AlphaFoldDB" id="A0A5A8DTY9"/>
<dbReference type="Gene3D" id="3.40.605.10">
    <property type="entry name" value="Aldehyde Dehydrogenase, Chain A, domain 1"/>
    <property type="match status" value="1"/>
</dbReference>
<keyword evidence="2 6" id="KW-0560">Oxidoreductase</keyword>
<dbReference type="PANTHER" id="PTHR43860">
    <property type="entry name" value="BETAINE ALDEHYDE DEHYDROGENASE"/>
    <property type="match status" value="1"/>
</dbReference>
<evidence type="ECO:0000313" key="9">
    <source>
        <dbReference type="EMBL" id="KAA0164244.1"/>
    </source>
</evidence>
<comment type="pathway">
    <text evidence="4">Amine and polyamine biosynthesis; betaine biosynthesis via choline pathway; betaine from betaine aldehyde: step 1/1.</text>
</comment>
<dbReference type="InterPro" id="IPR016163">
    <property type="entry name" value="Ald_DH_C"/>
</dbReference>